<proteinExistence type="predicted"/>
<dbReference type="SUPFAM" id="SSF53448">
    <property type="entry name" value="Nucleotide-diphospho-sugar transferases"/>
    <property type="match status" value="1"/>
</dbReference>
<sequence>MNVIFGVYNGYNSVKTDKGGLYYFAKSLRQHNQECKVIIICEKEKLFAELEEFCNEHNFYIYTDFNLKYDMMFYRFEIYYDIISKWFIHDINKIMFSDLDDVIFQGDPFSIEFDEQIYCAAEKNIITENDNMSSNLNRYWINESFTVANYYTDNFENQPVLCAGTILGKYWGILDYLKFYVDIQSKRPVEKGVNDQGLYNIYIYNYTNADFRKILPYNESQILTLDRVAFENLNIQDNRILNNNGELYVILHQTNRCNLDFMKSLVDN</sequence>
<accession>A0A6C0L7S6</accession>
<dbReference type="AlphaFoldDB" id="A0A6C0L7S6"/>
<dbReference type="InterPro" id="IPR029044">
    <property type="entry name" value="Nucleotide-diphossugar_trans"/>
</dbReference>
<evidence type="ECO:0000313" key="1">
    <source>
        <dbReference type="EMBL" id="QHU27009.1"/>
    </source>
</evidence>
<name>A0A6C0L7S6_9ZZZZ</name>
<protein>
    <recommendedName>
        <fullName evidence="2">Nucleotide-diphospho-sugar transferase domain-containing protein</fullName>
    </recommendedName>
</protein>
<organism evidence="1">
    <name type="scientific">viral metagenome</name>
    <dbReference type="NCBI Taxonomy" id="1070528"/>
    <lineage>
        <taxon>unclassified sequences</taxon>
        <taxon>metagenomes</taxon>
        <taxon>organismal metagenomes</taxon>
    </lineage>
</organism>
<dbReference type="EMBL" id="MN740448">
    <property type="protein sequence ID" value="QHU27009.1"/>
    <property type="molecule type" value="Genomic_DNA"/>
</dbReference>
<reference evidence="1" key="1">
    <citation type="journal article" date="2020" name="Nature">
        <title>Giant virus diversity and host interactions through global metagenomics.</title>
        <authorList>
            <person name="Schulz F."/>
            <person name="Roux S."/>
            <person name="Paez-Espino D."/>
            <person name="Jungbluth S."/>
            <person name="Walsh D.A."/>
            <person name="Denef V.J."/>
            <person name="McMahon K.D."/>
            <person name="Konstantinidis K.T."/>
            <person name="Eloe-Fadrosh E.A."/>
            <person name="Kyrpides N.C."/>
            <person name="Woyke T."/>
        </authorList>
    </citation>
    <scope>NUCLEOTIDE SEQUENCE</scope>
    <source>
        <strain evidence="1">GVMAG-M-3300027759-42</strain>
    </source>
</reference>
<evidence type="ECO:0008006" key="2">
    <source>
        <dbReference type="Google" id="ProtNLM"/>
    </source>
</evidence>